<dbReference type="EMBL" id="JBHGPK010000049">
    <property type="protein sequence ID" value="MFC2254879.1"/>
    <property type="molecule type" value="Genomic_DNA"/>
</dbReference>
<accession>A0ABV6ZRQ6</accession>
<sequence>MNLPKEFWLLPRIDYYVLATSCIQEKGLFWLDEKSIGDKVRRFVEEVYPDAHLHLLQYEPHFEYALIDSNFHPVFLGWLPRLAQKRADLRSQGVAEHLLPIDPD</sequence>
<dbReference type="Proteomes" id="UP001595190">
    <property type="component" value="Unassembled WGS sequence"/>
</dbReference>
<name>A0ABV6ZRQ6_9HYPH</name>
<evidence type="ECO:0000313" key="1">
    <source>
        <dbReference type="EMBL" id="MFC2254879.1"/>
    </source>
</evidence>
<proteinExistence type="predicted"/>
<evidence type="ECO:0000313" key="2">
    <source>
        <dbReference type="Proteomes" id="UP001595190"/>
    </source>
</evidence>
<organism evidence="1 2">
    <name type="scientific">Labrys neptuniae</name>
    <dbReference type="NCBI Taxonomy" id="376174"/>
    <lineage>
        <taxon>Bacteria</taxon>
        <taxon>Pseudomonadati</taxon>
        <taxon>Pseudomonadota</taxon>
        <taxon>Alphaproteobacteria</taxon>
        <taxon>Hyphomicrobiales</taxon>
        <taxon>Xanthobacteraceae</taxon>
        <taxon>Labrys</taxon>
    </lineage>
</organism>
<dbReference type="RefSeq" id="WP_394315480.1">
    <property type="nucleotide sequence ID" value="NZ_JBHGPK010000049.1"/>
</dbReference>
<reference evidence="1 2" key="1">
    <citation type="submission" date="2024-09" db="EMBL/GenBank/DDBJ databases">
        <title>Description of Labrys sedimenti sp. nov., isolated from a diclofenac-degrading enrichment culture, and genome-based reclassification of Labrys portucalensis as a later heterotypic synonym of Labrys neptuniae.</title>
        <authorList>
            <person name="Tancsics A."/>
            <person name="Csepanyi A."/>
        </authorList>
    </citation>
    <scope>NUCLEOTIDE SEQUENCE [LARGE SCALE GENOMIC DNA]</scope>
    <source>
        <strain evidence="1 2">LMG 23412</strain>
    </source>
</reference>
<protein>
    <submittedName>
        <fullName evidence="1">Uncharacterized protein</fullName>
    </submittedName>
</protein>
<comment type="caution">
    <text evidence="1">The sequence shown here is derived from an EMBL/GenBank/DDBJ whole genome shotgun (WGS) entry which is preliminary data.</text>
</comment>
<gene>
    <name evidence="1" type="ORF">ACETRX_35155</name>
</gene>